<accession>A0A6A6AYZ4</accession>
<protein>
    <submittedName>
        <fullName evidence="2">Uncharacterized protein</fullName>
    </submittedName>
</protein>
<evidence type="ECO:0000313" key="2">
    <source>
        <dbReference type="EMBL" id="KAF2136846.1"/>
    </source>
</evidence>
<name>A0A6A6AYZ4_9PEZI</name>
<feature type="region of interest" description="Disordered" evidence="1">
    <location>
        <begin position="1"/>
        <end position="62"/>
    </location>
</feature>
<keyword evidence="3" id="KW-1185">Reference proteome</keyword>
<organism evidence="2 3">
    <name type="scientific">Aplosporella prunicola CBS 121167</name>
    <dbReference type="NCBI Taxonomy" id="1176127"/>
    <lineage>
        <taxon>Eukaryota</taxon>
        <taxon>Fungi</taxon>
        <taxon>Dikarya</taxon>
        <taxon>Ascomycota</taxon>
        <taxon>Pezizomycotina</taxon>
        <taxon>Dothideomycetes</taxon>
        <taxon>Dothideomycetes incertae sedis</taxon>
        <taxon>Botryosphaeriales</taxon>
        <taxon>Aplosporellaceae</taxon>
        <taxon>Aplosporella</taxon>
    </lineage>
</organism>
<gene>
    <name evidence="2" type="ORF">K452DRAFT_292069</name>
</gene>
<sequence length="62" mass="6474">MARAALPYGPTTHISVTHSRTHSHSLTATTTVPTQLPTLGPVPYPTTPHHTSCPAPIAALIP</sequence>
<dbReference type="EMBL" id="ML995511">
    <property type="protein sequence ID" value="KAF2136846.1"/>
    <property type="molecule type" value="Genomic_DNA"/>
</dbReference>
<proteinExistence type="predicted"/>
<dbReference type="GeneID" id="54298797"/>
<dbReference type="Proteomes" id="UP000799438">
    <property type="component" value="Unassembled WGS sequence"/>
</dbReference>
<dbReference type="RefSeq" id="XP_033392564.1">
    <property type="nucleotide sequence ID" value="XM_033541301.1"/>
</dbReference>
<reference evidence="2" key="1">
    <citation type="journal article" date="2020" name="Stud. Mycol.">
        <title>101 Dothideomycetes genomes: a test case for predicting lifestyles and emergence of pathogens.</title>
        <authorList>
            <person name="Haridas S."/>
            <person name="Albert R."/>
            <person name="Binder M."/>
            <person name="Bloem J."/>
            <person name="Labutti K."/>
            <person name="Salamov A."/>
            <person name="Andreopoulos B."/>
            <person name="Baker S."/>
            <person name="Barry K."/>
            <person name="Bills G."/>
            <person name="Bluhm B."/>
            <person name="Cannon C."/>
            <person name="Castanera R."/>
            <person name="Culley D."/>
            <person name="Daum C."/>
            <person name="Ezra D."/>
            <person name="Gonzalez J."/>
            <person name="Henrissat B."/>
            <person name="Kuo A."/>
            <person name="Liang C."/>
            <person name="Lipzen A."/>
            <person name="Lutzoni F."/>
            <person name="Magnuson J."/>
            <person name="Mondo S."/>
            <person name="Nolan M."/>
            <person name="Ohm R."/>
            <person name="Pangilinan J."/>
            <person name="Park H.-J."/>
            <person name="Ramirez L."/>
            <person name="Alfaro M."/>
            <person name="Sun H."/>
            <person name="Tritt A."/>
            <person name="Yoshinaga Y."/>
            <person name="Zwiers L.-H."/>
            <person name="Turgeon B."/>
            <person name="Goodwin S."/>
            <person name="Spatafora J."/>
            <person name="Crous P."/>
            <person name="Grigoriev I."/>
        </authorList>
    </citation>
    <scope>NUCLEOTIDE SEQUENCE</scope>
    <source>
        <strain evidence="2">CBS 121167</strain>
    </source>
</reference>
<dbReference type="AlphaFoldDB" id="A0A6A6AYZ4"/>
<evidence type="ECO:0000256" key="1">
    <source>
        <dbReference type="SAM" id="MobiDB-lite"/>
    </source>
</evidence>
<evidence type="ECO:0000313" key="3">
    <source>
        <dbReference type="Proteomes" id="UP000799438"/>
    </source>
</evidence>
<feature type="compositionally biased region" description="Low complexity" evidence="1">
    <location>
        <begin position="26"/>
        <end position="39"/>
    </location>
</feature>